<organism evidence="2 3">
    <name type="scientific">Gigaspora margarita</name>
    <dbReference type="NCBI Taxonomy" id="4874"/>
    <lineage>
        <taxon>Eukaryota</taxon>
        <taxon>Fungi</taxon>
        <taxon>Fungi incertae sedis</taxon>
        <taxon>Mucoromycota</taxon>
        <taxon>Glomeromycotina</taxon>
        <taxon>Glomeromycetes</taxon>
        <taxon>Diversisporales</taxon>
        <taxon>Gigasporaceae</taxon>
        <taxon>Gigaspora</taxon>
    </lineage>
</organism>
<evidence type="ECO:0000313" key="3">
    <source>
        <dbReference type="Proteomes" id="UP000789901"/>
    </source>
</evidence>
<proteinExistence type="predicted"/>
<reference evidence="2 3" key="1">
    <citation type="submission" date="2021-06" db="EMBL/GenBank/DDBJ databases">
        <authorList>
            <person name="Kallberg Y."/>
            <person name="Tangrot J."/>
            <person name="Rosling A."/>
        </authorList>
    </citation>
    <scope>NUCLEOTIDE SEQUENCE [LARGE SCALE GENOMIC DNA]</scope>
    <source>
        <strain evidence="2 3">120-4 pot B 10/14</strain>
    </source>
</reference>
<evidence type="ECO:0000313" key="2">
    <source>
        <dbReference type="EMBL" id="CAG8755720.1"/>
    </source>
</evidence>
<feature type="coiled-coil region" evidence="1">
    <location>
        <begin position="10"/>
        <end position="47"/>
    </location>
</feature>
<gene>
    <name evidence="2" type="ORF">GMARGA_LOCUS16882</name>
</gene>
<comment type="caution">
    <text evidence="2">The sequence shown here is derived from an EMBL/GenBank/DDBJ whole genome shotgun (WGS) entry which is preliminary data.</text>
</comment>
<accession>A0ABN7VBZ8</accession>
<dbReference type="EMBL" id="CAJVQB010012471">
    <property type="protein sequence ID" value="CAG8755720.1"/>
    <property type="molecule type" value="Genomic_DNA"/>
</dbReference>
<protein>
    <submittedName>
        <fullName evidence="2">14815_t:CDS:1</fullName>
    </submittedName>
</protein>
<dbReference type="Gene3D" id="1.20.5.1180">
    <property type="entry name" value="Geminin coiled-coil domain"/>
    <property type="match status" value="1"/>
</dbReference>
<sequence length="63" mass="7487">KKEACNQQYAAKKATEYQNLKKEIEALKEKIEALKEENSLLKTLLKQFEAFYKAQLEYFQNLN</sequence>
<keyword evidence="1" id="KW-0175">Coiled coil</keyword>
<evidence type="ECO:0000256" key="1">
    <source>
        <dbReference type="SAM" id="Coils"/>
    </source>
</evidence>
<feature type="non-terminal residue" evidence="2">
    <location>
        <position position="1"/>
    </location>
</feature>
<dbReference type="Proteomes" id="UP000789901">
    <property type="component" value="Unassembled WGS sequence"/>
</dbReference>
<name>A0ABN7VBZ8_GIGMA</name>
<keyword evidence="3" id="KW-1185">Reference proteome</keyword>